<dbReference type="PANTHER" id="PTHR21274:SF2">
    <property type="entry name" value="MECKELIN"/>
    <property type="match status" value="1"/>
</dbReference>
<dbReference type="GeneTree" id="ENSGT00390000010606"/>
<dbReference type="EMBL" id="ADFV01043031">
    <property type="status" value="NOT_ANNOTATED_CDS"/>
    <property type="molecule type" value="Genomic_DNA"/>
</dbReference>
<reference evidence="2" key="3">
    <citation type="submission" date="2025-09" db="UniProtKB">
        <authorList>
            <consortium name="Ensembl"/>
        </authorList>
    </citation>
    <scope>IDENTIFICATION</scope>
</reference>
<dbReference type="GO" id="GO:0036038">
    <property type="term" value="C:MKS complex"/>
    <property type="evidence" value="ECO:0007669"/>
    <property type="project" value="InterPro"/>
</dbReference>
<feature type="transmembrane region" description="Helical" evidence="1">
    <location>
        <begin position="479"/>
        <end position="504"/>
    </location>
</feature>
<protein>
    <submittedName>
        <fullName evidence="2">Transmembrane protein 67</fullName>
    </submittedName>
</protein>
<organism evidence="2 3">
    <name type="scientific">Nomascus leucogenys</name>
    <name type="common">Northern white-cheeked gibbon</name>
    <name type="synonym">Hylobates leucogenys</name>
    <dbReference type="NCBI Taxonomy" id="61853"/>
    <lineage>
        <taxon>Eukaryota</taxon>
        <taxon>Metazoa</taxon>
        <taxon>Chordata</taxon>
        <taxon>Craniata</taxon>
        <taxon>Vertebrata</taxon>
        <taxon>Euteleostomi</taxon>
        <taxon>Mammalia</taxon>
        <taxon>Eutheria</taxon>
        <taxon>Euarchontoglires</taxon>
        <taxon>Primates</taxon>
        <taxon>Haplorrhini</taxon>
        <taxon>Catarrhini</taxon>
        <taxon>Hylobatidae</taxon>
        <taxon>Nomascus</taxon>
    </lineage>
</organism>
<dbReference type="EMBL" id="ADFV01043035">
    <property type="status" value="NOT_ANNOTATED_CDS"/>
    <property type="molecule type" value="Genomic_DNA"/>
</dbReference>
<keyword evidence="1" id="KW-0472">Membrane</keyword>
<feature type="transmembrane region" description="Helical" evidence="1">
    <location>
        <begin position="645"/>
        <end position="670"/>
    </location>
</feature>
<keyword evidence="3" id="KW-1185">Reference proteome</keyword>
<keyword evidence="1" id="KW-0812">Transmembrane</keyword>
<dbReference type="Proteomes" id="UP000001073">
    <property type="component" value="Chromosome 16"/>
</dbReference>
<dbReference type="GO" id="GO:0060271">
    <property type="term" value="P:cilium assembly"/>
    <property type="evidence" value="ECO:0007669"/>
    <property type="project" value="InterPro"/>
</dbReference>
<dbReference type="EMBL" id="ADFV01043036">
    <property type="status" value="NOT_ANNOTATED_CDS"/>
    <property type="molecule type" value="Genomic_DNA"/>
</dbReference>
<dbReference type="Pfam" id="PF09773">
    <property type="entry name" value="Meckelin"/>
    <property type="match status" value="1"/>
</dbReference>
<feature type="transmembrane region" description="Helical" evidence="1">
    <location>
        <begin position="795"/>
        <end position="818"/>
    </location>
</feature>
<accession>A0A2I3HQL5</accession>
<dbReference type="EMBL" id="ADFV01043032">
    <property type="status" value="NOT_ANNOTATED_CDS"/>
    <property type="molecule type" value="Genomic_DNA"/>
</dbReference>
<feature type="transmembrane region" description="Helical" evidence="1">
    <location>
        <begin position="604"/>
        <end position="625"/>
    </location>
</feature>
<evidence type="ECO:0000313" key="2">
    <source>
        <dbReference type="Ensembl" id="ENSNLEP00000045781.1"/>
    </source>
</evidence>
<dbReference type="Ensembl" id="ENSNLET00000044087.1">
    <property type="protein sequence ID" value="ENSNLEP00000045781.1"/>
    <property type="gene ID" value="ENSNLEG00000002783.3"/>
</dbReference>
<dbReference type="InterPro" id="IPR019170">
    <property type="entry name" value="Meckelin"/>
</dbReference>
<sequence length="895" mass="101102">MSLSHWPYFRLVLNSRPQVIHPPQPPEPPHLTLAYALEGIYIFILFLNCLVERDVNGTLLSQATCELCDGNENSFTVANALGDRCVRCEPTFVNTSRSCACSEPNILTGGLCFSSTGNFPLRRISTARYGDVGMSLTSEWFAKYLQSSAAACWVYANLTSCQALGNMCVMNMNSYDFATFDACRLFQFIFENTAGLSTVHSISFWRQNLPWLFYGDHLGLAPQVLSSTSLPTNFSFKGENQNTKLKFVAASYDIRGNFLKWQTLEGGVLQLCPDTETRLNAAYSFGTTYQQNCEIPISKILIDFPTPIFYDVYLEYTDENQHQYILAVPVLNLNLQHNKIFVNQDSNSGKWLLTRRIFLVDAVSGRENDLGSQPRVIRVATQISLSVHLVPNTINGNIYPPLITIAYSDIDIKDANSQSVKVSFSVTYEMDHGEAHVQTDIALGVLGGLAVLASLLKTAGWKRRIGSPMIDLQTVMKFLVYYAGDLANVFFIITVGTGLYWLIFFKAQKSVSVLLPMPVQEERFVTYVGCAFALKALQFLHKLISQITIDVFFIDWERPKGKVLKAVEGEGGVRSATVPVSIWRTYFVANEWNEIQTVRKINSLFQVLTVLFFLEVVGFKNLALMDSSSSLSRSPPSYIAPYSRILRYAVSAALWLAIGIIQVVFFAVFYERFIEDKIRQFVDLCCMSNISVFLLSHKCFGYYIHGRSVHGHADTNMEEMNMNLKREAENLCSQRGLVPNTDGQTFEIAISNQMRQHYERIHETLIRKNGPARLLSSSASTFEQSIKAYHMMNKFLGSFIDHVCMSTFIFKLGSNAIFKKLNEGYSFSSVLYYGNEATLLIFDLLFFCVVDLACQNFILASFLTYLQQEIFRYIRNTVGQKNLASKTLVDQRFLI</sequence>
<dbReference type="AlphaFoldDB" id="A0A2I3HQL5"/>
<dbReference type="EMBL" id="ADFV01043037">
    <property type="status" value="NOT_ANNOTATED_CDS"/>
    <property type="molecule type" value="Genomic_DNA"/>
</dbReference>
<dbReference type="EMBL" id="ADFV01043034">
    <property type="status" value="NOT_ANNOTATED_CDS"/>
    <property type="molecule type" value="Genomic_DNA"/>
</dbReference>
<feature type="transmembrane region" description="Helical" evidence="1">
    <location>
        <begin position="838"/>
        <end position="866"/>
    </location>
</feature>
<reference evidence="2 3" key="1">
    <citation type="submission" date="2012-10" db="EMBL/GenBank/DDBJ databases">
        <authorList>
            <consortium name="Gibbon Genome Sequencing Consortium"/>
        </authorList>
    </citation>
    <scope>NUCLEOTIDE SEQUENCE [LARGE SCALE GENOMIC DNA]</scope>
</reference>
<keyword evidence="1" id="KW-1133">Transmembrane helix</keyword>
<proteinExistence type="predicted"/>
<dbReference type="PANTHER" id="PTHR21274">
    <property type="entry name" value="MECKELIN"/>
    <property type="match status" value="1"/>
</dbReference>
<evidence type="ECO:0000256" key="1">
    <source>
        <dbReference type="SAM" id="Phobius"/>
    </source>
</evidence>
<dbReference type="EMBL" id="ADFV01043033">
    <property type="status" value="NOT_ANNOTATED_CDS"/>
    <property type="molecule type" value="Genomic_DNA"/>
</dbReference>
<evidence type="ECO:0000313" key="3">
    <source>
        <dbReference type="Proteomes" id="UP000001073"/>
    </source>
</evidence>
<name>A0A2I3HQL5_NOMLE</name>
<gene>
    <name evidence="2" type="primary">TMEM67</name>
</gene>
<reference evidence="2" key="2">
    <citation type="submission" date="2025-08" db="UniProtKB">
        <authorList>
            <consortium name="Ensembl"/>
        </authorList>
    </citation>
    <scope>IDENTIFICATION</scope>
</reference>